<comment type="caution">
    <text evidence="14">The sequence shown here is derived from an EMBL/GenBank/DDBJ whole genome shotgun (WGS) entry which is preliminary data.</text>
</comment>
<keyword evidence="11" id="KW-0325">Glycoprotein</keyword>
<comment type="subcellular location">
    <subcellularLocation>
        <location evidence="1">Membrane</location>
        <topology evidence="1">Multi-pass membrane protein</topology>
    </subcellularLocation>
</comment>
<evidence type="ECO:0000259" key="13">
    <source>
        <dbReference type="Pfam" id="PF00520"/>
    </source>
</evidence>
<dbReference type="GO" id="GO:0098703">
    <property type="term" value="P:calcium ion import across plasma membrane"/>
    <property type="evidence" value="ECO:0007669"/>
    <property type="project" value="TreeGrafter"/>
</dbReference>
<name>A0A448WJY4_9PLAT</name>
<evidence type="ECO:0000256" key="5">
    <source>
        <dbReference type="ARBA" id="ARBA00022692"/>
    </source>
</evidence>
<dbReference type="Pfam" id="PF00520">
    <property type="entry name" value="Ion_trans"/>
    <property type="match status" value="1"/>
</dbReference>
<proteinExistence type="predicted"/>
<feature type="domain" description="Ion transport" evidence="13">
    <location>
        <begin position="1"/>
        <end position="119"/>
    </location>
</feature>
<evidence type="ECO:0000256" key="1">
    <source>
        <dbReference type="ARBA" id="ARBA00004141"/>
    </source>
</evidence>
<keyword evidence="9" id="KW-0406">Ion transport</keyword>
<dbReference type="InterPro" id="IPR027359">
    <property type="entry name" value="Volt_channel_dom_sf"/>
</dbReference>
<evidence type="ECO:0000256" key="6">
    <source>
        <dbReference type="ARBA" id="ARBA00022837"/>
    </source>
</evidence>
<dbReference type="InterPro" id="IPR005821">
    <property type="entry name" value="Ion_trans_dom"/>
</dbReference>
<gene>
    <name evidence="14" type="ORF">PXEA_LOCUS7063</name>
</gene>
<evidence type="ECO:0000256" key="4">
    <source>
        <dbReference type="ARBA" id="ARBA00022673"/>
    </source>
</evidence>
<keyword evidence="6" id="KW-0106">Calcium</keyword>
<keyword evidence="8" id="KW-1133">Transmembrane helix</keyword>
<evidence type="ECO:0000313" key="15">
    <source>
        <dbReference type="Proteomes" id="UP000784294"/>
    </source>
</evidence>
<dbReference type="SUPFAM" id="SSF81324">
    <property type="entry name" value="Voltage-gated potassium channels"/>
    <property type="match status" value="1"/>
</dbReference>
<protein>
    <recommendedName>
        <fullName evidence="13">Ion transport domain-containing protein</fullName>
    </recommendedName>
</protein>
<keyword evidence="15" id="KW-1185">Reference proteome</keyword>
<evidence type="ECO:0000256" key="8">
    <source>
        <dbReference type="ARBA" id="ARBA00022989"/>
    </source>
</evidence>
<dbReference type="Gene3D" id="1.20.120.350">
    <property type="entry name" value="Voltage-gated potassium channels. Chain C"/>
    <property type="match status" value="1"/>
</dbReference>
<dbReference type="GO" id="GO:0005891">
    <property type="term" value="C:voltage-gated calcium channel complex"/>
    <property type="evidence" value="ECO:0007669"/>
    <property type="project" value="TreeGrafter"/>
</dbReference>
<dbReference type="AlphaFoldDB" id="A0A448WJY4"/>
<organism evidence="14 15">
    <name type="scientific">Protopolystoma xenopodis</name>
    <dbReference type="NCBI Taxonomy" id="117903"/>
    <lineage>
        <taxon>Eukaryota</taxon>
        <taxon>Metazoa</taxon>
        <taxon>Spiralia</taxon>
        <taxon>Lophotrochozoa</taxon>
        <taxon>Platyhelminthes</taxon>
        <taxon>Monogenea</taxon>
        <taxon>Polyopisthocotylea</taxon>
        <taxon>Polystomatidea</taxon>
        <taxon>Polystomatidae</taxon>
        <taxon>Protopolystoma</taxon>
    </lineage>
</organism>
<keyword evidence="7" id="KW-0851">Voltage-gated channel</keyword>
<dbReference type="PANTHER" id="PTHR45628">
    <property type="entry name" value="VOLTAGE-DEPENDENT CALCIUM CHANNEL TYPE A SUBUNIT ALPHA-1"/>
    <property type="match status" value="1"/>
</dbReference>
<keyword evidence="4" id="KW-0107">Calcium channel</keyword>
<evidence type="ECO:0000256" key="7">
    <source>
        <dbReference type="ARBA" id="ARBA00022882"/>
    </source>
</evidence>
<reference evidence="14" key="1">
    <citation type="submission" date="2018-11" db="EMBL/GenBank/DDBJ databases">
        <authorList>
            <consortium name="Pathogen Informatics"/>
        </authorList>
    </citation>
    <scope>NUCLEOTIDE SEQUENCE</scope>
</reference>
<dbReference type="GO" id="GO:0007268">
    <property type="term" value="P:chemical synaptic transmission"/>
    <property type="evidence" value="ECO:0007669"/>
    <property type="project" value="TreeGrafter"/>
</dbReference>
<evidence type="ECO:0000256" key="11">
    <source>
        <dbReference type="ARBA" id="ARBA00023180"/>
    </source>
</evidence>
<keyword evidence="3" id="KW-0109">Calcium transport</keyword>
<dbReference type="GO" id="GO:0045202">
    <property type="term" value="C:synapse"/>
    <property type="evidence" value="ECO:0007669"/>
    <property type="project" value="GOC"/>
</dbReference>
<dbReference type="FunFam" id="1.20.120.350:FF:000011">
    <property type="entry name" value="Voltage-dependent N-type calcium channel subunit alpha"/>
    <property type="match status" value="1"/>
</dbReference>
<accession>A0A448WJY4</accession>
<keyword evidence="10" id="KW-0472">Membrane</keyword>
<keyword evidence="5" id="KW-0812">Transmembrane</keyword>
<dbReference type="OrthoDB" id="416585at2759"/>
<dbReference type="InterPro" id="IPR050599">
    <property type="entry name" value="VDCC_alpha-1_subunit"/>
</dbReference>
<evidence type="ECO:0000256" key="12">
    <source>
        <dbReference type="ARBA" id="ARBA00023303"/>
    </source>
</evidence>
<dbReference type="EMBL" id="CAAALY010018333">
    <property type="protein sequence ID" value="VEL13623.1"/>
    <property type="molecule type" value="Genomic_DNA"/>
</dbReference>
<keyword evidence="2" id="KW-0813">Transport</keyword>
<evidence type="ECO:0000256" key="10">
    <source>
        <dbReference type="ARBA" id="ARBA00023136"/>
    </source>
</evidence>
<dbReference type="Proteomes" id="UP000784294">
    <property type="component" value="Unassembled WGS sequence"/>
</dbReference>
<evidence type="ECO:0000256" key="2">
    <source>
        <dbReference type="ARBA" id="ARBA00022448"/>
    </source>
</evidence>
<evidence type="ECO:0000256" key="3">
    <source>
        <dbReference type="ARBA" id="ARBA00022568"/>
    </source>
</evidence>
<keyword evidence="12" id="KW-0407">Ion channel</keyword>
<evidence type="ECO:0000313" key="14">
    <source>
        <dbReference type="EMBL" id="VEL13623.1"/>
    </source>
</evidence>
<sequence length="120" mass="13448">MIIIASSSIALAAEDPVNENNPRNCILEYFDHAFTCVFTVEMLLKLVDQGILLHPHSYCRDIWNLLDAAVVIGAWIAFFRSQDLVGKGSAVSSTIKSLRVLRVLRPLKTIRRVPKLKSIN</sequence>
<dbReference type="GO" id="GO:0008331">
    <property type="term" value="F:high voltage-gated calcium channel activity"/>
    <property type="evidence" value="ECO:0007669"/>
    <property type="project" value="TreeGrafter"/>
</dbReference>
<evidence type="ECO:0000256" key="9">
    <source>
        <dbReference type="ARBA" id="ARBA00023065"/>
    </source>
</evidence>
<dbReference type="PANTHER" id="PTHR45628:SF7">
    <property type="entry name" value="VOLTAGE-DEPENDENT CALCIUM CHANNEL TYPE A SUBUNIT ALPHA-1"/>
    <property type="match status" value="1"/>
</dbReference>